<evidence type="ECO:0000313" key="2">
    <source>
        <dbReference type="Proteomes" id="UP000492820"/>
    </source>
</evidence>
<proteinExistence type="predicted"/>
<dbReference type="WBParaSite" id="EgrG_002033400">
    <property type="protein sequence ID" value="EgrG_002033400"/>
    <property type="gene ID" value="EgrG_002033400"/>
</dbReference>
<gene>
    <name evidence="1" type="ORF">EgrG_002033400</name>
</gene>
<dbReference type="AlphaFoldDB" id="A0A068WYU2"/>
<reference evidence="1 2" key="1">
    <citation type="journal article" date="2013" name="Nature">
        <title>The genomes of four tapeworm species reveal adaptations to parasitism.</title>
        <authorList>
            <person name="Tsai I.J."/>
            <person name="Zarowiecki M."/>
            <person name="Holroyd N."/>
            <person name="Garciarrubio A."/>
            <person name="Sanchez-Flores A."/>
            <person name="Brooks K.L."/>
            <person name="Tracey A."/>
            <person name="Bobes R.J."/>
            <person name="Fragoso G."/>
            <person name="Sciutto E."/>
            <person name="Aslett M."/>
            <person name="Beasley H."/>
            <person name="Bennett H.M."/>
            <person name="Cai J."/>
            <person name="Camicia F."/>
            <person name="Clark R."/>
            <person name="Cucher M."/>
            <person name="De Silva N."/>
            <person name="Day T.A."/>
            <person name="Deplazes P."/>
            <person name="Estrada K."/>
            <person name="Fernandez C."/>
            <person name="Holland P.W."/>
            <person name="Hou J."/>
            <person name="Hu S."/>
            <person name="Huckvale T."/>
            <person name="Hung S.S."/>
            <person name="Kamenetzky L."/>
            <person name="Keane J.A."/>
            <person name="Kiss F."/>
            <person name="Koziol U."/>
            <person name="Lambert O."/>
            <person name="Liu K."/>
            <person name="Luo X."/>
            <person name="Luo Y."/>
            <person name="Macchiaroli N."/>
            <person name="Nichol S."/>
            <person name="Paps J."/>
            <person name="Parkinson J."/>
            <person name="Pouchkina-Stantcheva N."/>
            <person name="Riddiford N."/>
            <person name="Rosenzvit M."/>
            <person name="Salinas G."/>
            <person name="Wasmuth J.D."/>
            <person name="Zamanian M."/>
            <person name="Zheng Y."/>
            <person name="Cai X."/>
            <person name="Soberon X."/>
            <person name="Olson P.D."/>
            <person name="Laclette J.P."/>
            <person name="Brehm K."/>
            <person name="Berriman M."/>
            <person name="Garciarrubio A."/>
            <person name="Bobes R.J."/>
            <person name="Fragoso G."/>
            <person name="Sanchez-Flores A."/>
            <person name="Estrada K."/>
            <person name="Cevallos M.A."/>
            <person name="Morett E."/>
            <person name="Gonzalez V."/>
            <person name="Portillo T."/>
            <person name="Ochoa-Leyva A."/>
            <person name="Jose M.V."/>
            <person name="Sciutto E."/>
            <person name="Landa A."/>
            <person name="Jimenez L."/>
            <person name="Valdes V."/>
            <person name="Carrero J.C."/>
            <person name="Larralde C."/>
            <person name="Morales-Montor J."/>
            <person name="Limon-Lason J."/>
            <person name="Soberon X."/>
            <person name="Laclette J.P."/>
        </authorList>
    </citation>
    <scope>NUCLEOTIDE SEQUENCE [LARGE SCALE GENOMIC DNA]</scope>
</reference>
<evidence type="ECO:0000313" key="1">
    <source>
        <dbReference type="EMBL" id="CDS22831.1"/>
    </source>
</evidence>
<evidence type="ECO:0000313" key="3">
    <source>
        <dbReference type="WBParaSite" id="EgrG_002033400"/>
    </source>
</evidence>
<accession>A0A068WYU2</accession>
<reference evidence="3" key="3">
    <citation type="submission" date="2020-10" db="UniProtKB">
        <authorList>
            <consortium name="WormBaseParasite"/>
        </authorList>
    </citation>
    <scope>IDENTIFICATION</scope>
</reference>
<sequence>MLSCYLMNEDAVDEGLTVTEEGVEDCEVVGGSVVVGVVYVGAEALLAEFVSCAELVADADEIGTDVAALAAEVESSAAVDSVGVCEAVGGSVVVGVVYVGAEALLAEFVSCAELFADADEIGTDVAALVVEVESSAAVDSVGVCEAVGGSVIVGVVYDGAEALPAEFVSCAELFADADEIGTDVAALAVEV</sequence>
<dbReference type="EMBL" id="LK028587">
    <property type="protein sequence ID" value="CDS22831.1"/>
    <property type="molecule type" value="Genomic_DNA"/>
</dbReference>
<organism evidence="1">
    <name type="scientific">Echinococcus granulosus</name>
    <name type="common">Hydatid tapeworm</name>
    <dbReference type="NCBI Taxonomy" id="6210"/>
    <lineage>
        <taxon>Eukaryota</taxon>
        <taxon>Metazoa</taxon>
        <taxon>Spiralia</taxon>
        <taxon>Lophotrochozoa</taxon>
        <taxon>Platyhelminthes</taxon>
        <taxon>Cestoda</taxon>
        <taxon>Eucestoda</taxon>
        <taxon>Cyclophyllidea</taxon>
        <taxon>Taeniidae</taxon>
        <taxon>Echinococcus</taxon>
        <taxon>Echinococcus granulosus group</taxon>
    </lineage>
</organism>
<dbReference type="Proteomes" id="UP000492820">
    <property type="component" value="Unassembled WGS sequence"/>
</dbReference>
<name>A0A068WYU2_ECHGR</name>
<reference evidence="1" key="2">
    <citation type="submission" date="2014-06" db="EMBL/GenBank/DDBJ databases">
        <authorList>
            <person name="Aslett M."/>
        </authorList>
    </citation>
    <scope>NUCLEOTIDE SEQUENCE</scope>
</reference>
<protein>
    <submittedName>
        <fullName evidence="1 3">Uncharacterized protein</fullName>
    </submittedName>
</protein>